<organism evidence="6 7">
    <name type="scientific">Triparma retinervis</name>
    <dbReference type="NCBI Taxonomy" id="2557542"/>
    <lineage>
        <taxon>Eukaryota</taxon>
        <taxon>Sar</taxon>
        <taxon>Stramenopiles</taxon>
        <taxon>Ochrophyta</taxon>
        <taxon>Bolidophyceae</taxon>
        <taxon>Parmales</taxon>
        <taxon>Triparmaceae</taxon>
        <taxon>Triparma</taxon>
    </lineage>
</organism>
<feature type="transmembrane region" description="Helical" evidence="5">
    <location>
        <begin position="203"/>
        <end position="220"/>
    </location>
</feature>
<dbReference type="GO" id="GO:0016020">
    <property type="term" value="C:membrane"/>
    <property type="evidence" value="ECO:0007669"/>
    <property type="project" value="UniProtKB-SubCell"/>
</dbReference>
<feature type="transmembrane region" description="Helical" evidence="5">
    <location>
        <begin position="148"/>
        <end position="169"/>
    </location>
</feature>
<dbReference type="Proteomes" id="UP001165082">
    <property type="component" value="Unassembled WGS sequence"/>
</dbReference>
<feature type="transmembrane region" description="Helical" evidence="5">
    <location>
        <begin position="176"/>
        <end position="197"/>
    </location>
</feature>
<protein>
    <recommendedName>
        <fullName evidence="8">Sugar phosphate transporter domain-containing protein</fullName>
    </recommendedName>
</protein>
<feature type="transmembrane region" description="Helical" evidence="5">
    <location>
        <begin position="79"/>
        <end position="95"/>
    </location>
</feature>
<gene>
    <name evidence="6" type="ORF">TrRE_jg1112</name>
</gene>
<keyword evidence="2 5" id="KW-0812">Transmembrane</keyword>
<accession>A0A9W7EBN0</accession>
<evidence type="ECO:0000256" key="1">
    <source>
        <dbReference type="ARBA" id="ARBA00004141"/>
    </source>
</evidence>
<dbReference type="InterPro" id="IPR050186">
    <property type="entry name" value="TPT_transporter"/>
</dbReference>
<feature type="transmembrane region" description="Helical" evidence="5">
    <location>
        <begin position="45"/>
        <end position="67"/>
    </location>
</feature>
<evidence type="ECO:0000256" key="2">
    <source>
        <dbReference type="ARBA" id="ARBA00022692"/>
    </source>
</evidence>
<keyword evidence="7" id="KW-1185">Reference proteome</keyword>
<evidence type="ECO:0000313" key="7">
    <source>
        <dbReference type="Proteomes" id="UP001165082"/>
    </source>
</evidence>
<dbReference type="AlphaFoldDB" id="A0A9W7EBN0"/>
<evidence type="ECO:0000313" key="6">
    <source>
        <dbReference type="EMBL" id="GMH70258.1"/>
    </source>
</evidence>
<comment type="subcellular location">
    <subcellularLocation>
        <location evidence="1">Membrane</location>
        <topology evidence="1">Multi-pass membrane protein</topology>
    </subcellularLocation>
</comment>
<name>A0A9W7EBN0_9STRA</name>
<keyword evidence="3 5" id="KW-1133">Transmembrane helix</keyword>
<evidence type="ECO:0000256" key="4">
    <source>
        <dbReference type="ARBA" id="ARBA00023136"/>
    </source>
</evidence>
<evidence type="ECO:0000256" key="5">
    <source>
        <dbReference type="SAM" id="Phobius"/>
    </source>
</evidence>
<evidence type="ECO:0000256" key="3">
    <source>
        <dbReference type="ARBA" id="ARBA00022989"/>
    </source>
</evidence>
<dbReference type="EMBL" id="BRXZ01001400">
    <property type="protein sequence ID" value="GMH70258.1"/>
    <property type="molecule type" value="Genomic_DNA"/>
</dbReference>
<keyword evidence="4 5" id="KW-0472">Membrane</keyword>
<comment type="caution">
    <text evidence="6">The sequence shown here is derived from an EMBL/GenBank/DDBJ whole genome shotgun (WGS) entry which is preliminary data.</text>
</comment>
<dbReference type="PANTHER" id="PTHR11132">
    <property type="entry name" value="SOLUTE CARRIER FAMILY 35"/>
    <property type="match status" value="1"/>
</dbReference>
<proteinExistence type="predicted"/>
<feature type="transmembrane region" description="Helical" evidence="5">
    <location>
        <begin position="12"/>
        <end position="33"/>
    </location>
</feature>
<reference evidence="6" key="1">
    <citation type="submission" date="2022-07" db="EMBL/GenBank/DDBJ databases">
        <title>Genome analysis of Parmales, a sister group of diatoms, reveals the evolutionary specialization of diatoms from phago-mixotrophs to photoautotrophs.</title>
        <authorList>
            <person name="Ban H."/>
            <person name="Sato S."/>
            <person name="Yoshikawa S."/>
            <person name="Kazumasa Y."/>
            <person name="Nakamura Y."/>
            <person name="Ichinomiya M."/>
            <person name="Saitoh K."/>
            <person name="Sato N."/>
            <person name="Blanc-Mathieu R."/>
            <person name="Endo H."/>
            <person name="Kuwata A."/>
            <person name="Ogata H."/>
        </authorList>
    </citation>
    <scope>NUCLEOTIDE SEQUENCE</scope>
</reference>
<dbReference type="OrthoDB" id="417037at2759"/>
<evidence type="ECO:0008006" key="8">
    <source>
        <dbReference type="Google" id="ProtNLM"/>
    </source>
</evidence>
<sequence length="280" mass="30247">MSNMSSSPPTTSYHNLVIAIASYSFCSGTMLILNKAGTMALPSGFLASLQFLFAVVVILTCHSLNILKVDPLTPHIVKPYLKYCVLFLMGVYSNMQSLAASSVDTVIVFRSSTPLLVCAMDVLFMGRANPSNRRGESWSLKPLISNPSYLWVVILSSLAGTGIGFASWWCRSLLSATSFTVVGICNKVLTVILNIMVWDKHSTPFGTFSLLVCLGGGIMYQQAPVRSRAGKEGGEEGGTVEEGVAMLVKEEMDEIIGVEKRVGEREGMIMGKVVKGKIDV</sequence>